<evidence type="ECO:0000256" key="3">
    <source>
        <dbReference type="ARBA" id="ARBA00022670"/>
    </source>
</evidence>
<keyword evidence="10 11" id="KW-0472">Membrane</keyword>
<evidence type="ECO:0000256" key="4">
    <source>
        <dbReference type="ARBA" id="ARBA00022692"/>
    </source>
</evidence>
<comment type="cofactor">
    <cofactor evidence="1">
        <name>Zn(2+)</name>
        <dbReference type="ChEBI" id="CHEBI:29105"/>
    </cofactor>
</comment>
<dbReference type="Pfam" id="PF01435">
    <property type="entry name" value="Peptidase_M48"/>
    <property type="match status" value="1"/>
</dbReference>
<reference evidence="13 14" key="1">
    <citation type="journal article" date="2019" name="Int. J. Syst. Evol. Microbiol.">
        <title>The Global Catalogue of Microorganisms (GCM) 10K type strain sequencing project: providing services to taxonomists for standard genome sequencing and annotation.</title>
        <authorList>
            <consortium name="The Broad Institute Genomics Platform"/>
            <consortium name="The Broad Institute Genome Sequencing Center for Infectious Disease"/>
            <person name="Wu L."/>
            <person name="Ma J."/>
        </authorList>
    </citation>
    <scope>NUCLEOTIDE SEQUENCE [LARGE SCALE GENOMIC DNA]</scope>
    <source>
        <strain evidence="13 14">JCM 10303</strain>
    </source>
</reference>
<feature type="transmembrane region" description="Helical" evidence="11">
    <location>
        <begin position="530"/>
        <end position="552"/>
    </location>
</feature>
<keyword evidence="2" id="KW-1003">Cell membrane</keyword>
<keyword evidence="6" id="KW-0378">Hydrolase</keyword>
<evidence type="ECO:0000256" key="2">
    <source>
        <dbReference type="ARBA" id="ARBA00022475"/>
    </source>
</evidence>
<keyword evidence="3" id="KW-0645">Protease</keyword>
<evidence type="ECO:0000256" key="9">
    <source>
        <dbReference type="ARBA" id="ARBA00023049"/>
    </source>
</evidence>
<keyword evidence="8 11" id="KW-1133">Transmembrane helix</keyword>
<evidence type="ECO:0000256" key="1">
    <source>
        <dbReference type="ARBA" id="ARBA00001947"/>
    </source>
</evidence>
<evidence type="ECO:0000256" key="6">
    <source>
        <dbReference type="ARBA" id="ARBA00022801"/>
    </source>
</evidence>
<keyword evidence="7" id="KW-0862">Zinc</keyword>
<feature type="transmembrane region" description="Helical" evidence="11">
    <location>
        <begin position="469"/>
        <end position="490"/>
    </location>
</feature>
<evidence type="ECO:0000256" key="8">
    <source>
        <dbReference type="ARBA" id="ARBA00022989"/>
    </source>
</evidence>
<name>A0ABN1D217_SACER</name>
<evidence type="ECO:0000313" key="14">
    <source>
        <dbReference type="Proteomes" id="UP001500729"/>
    </source>
</evidence>
<dbReference type="InterPro" id="IPR050083">
    <property type="entry name" value="HtpX_protease"/>
</dbReference>
<accession>A0ABN1D217</accession>
<dbReference type="Gene3D" id="3.30.2010.10">
    <property type="entry name" value="Metalloproteases ('zincins'), catalytic domain"/>
    <property type="match status" value="1"/>
</dbReference>
<feature type="transmembrane region" description="Helical" evidence="11">
    <location>
        <begin position="437"/>
        <end position="462"/>
    </location>
</feature>
<sequence>MGPSSRGDERSLAFLLPSGTLLRFVVLLLCVITTTTRTADSYVLAKLAREWGGGGPGCLQVWWQYSRAIWGVEGATVRELLDGHFGCFFAPNPLPLPTPLFVLLILLVLVLVQYFLAPVLRIRRRRLVRLRLDSIPGLDRTLRECCALAGVRVVFLLDVLNPRVGGVAFGLPGRRYVALNRGLLVLAGNDPESFRAIVLHELAHVRNRDIDLTTLTLAVWRSFVFGVLVPVGVLLLFDDDFADGYDPWLTVWQLVLTSGIALLVRNSVLRSREHHADLRSVHWAGSAAGLLGVLDRKDHDRWAHRWLRLHPSPAQRRDAVNGWHPLLRSTAGEFLALGLVAGLGWPTVLQQLALPELLAEEVRYAGWQLAALTVPVGLVLAFAVWRSVLFARMSRGRSRGTALGTAFAAGLVLGVVVTPVHSALGIFPLALEWELELLWCFAVVGGCWLTTGWIALTAAAWARVTRAPLAPVAAVLGAAFGAALLTSWLAPLLRARLPLQTAETPAPALVHRALVDLGALLDPATALGRYLLAASVIVVGFPLLGFVTGLGLRAAARNR</sequence>
<feature type="transmembrane region" description="Helical" evidence="11">
    <location>
        <begin position="218"/>
        <end position="237"/>
    </location>
</feature>
<comment type="caution">
    <text evidence="13">The sequence shown here is derived from an EMBL/GenBank/DDBJ whole genome shotgun (WGS) entry which is preliminary data.</text>
</comment>
<organism evidence="13 14">
    <name type="scientific">Saccharopolyspora erythraea</name>
    <name type="common">Streptomyces erythraeus</name>
    <dbReference type="NCBI Taxonomy" id="1836"/>
    <lineage>
        <taxon>Bacteria</taxon>
        <taxon>Bacillati</taxon>
        <taxon>Actinomycetota</taxon>
        <taxon>Actinomycetes</taxon>
        <taxon>Pseudonocardiales</taxon>
        <taxon>Pseudonocardiaceae</taxon>
        <taxon>Saccharopolyspora</taxon>
    </lineage>
</organism>
<keyword evidence="5" id="KW-0479">Metal-binding</keyword>
<dbReference type="PANTHER" id="PTHR43221:SF2">
    <property type="entry name" value="PROTEASE HTPX HOMOLOG"/>
    <property type="match status" value="1"/>
</dbReference>
<evidence type="ECO:0000313" key="13">
    <source>
        <dbReference type="EMBL" id="GAA0532073.1"/>
    </source>
</evidence>
<feature type="transmembrane region" description="Helical" evidence="11">
    <location>
        <begin position="326"/>
        <end position="345"/>
    </location>
</feature>
<dbReference type="Proteomes" id="UP001500729">
    <property type="component" value="Unassembled WGS sequence"/>
</dbReference>
<feature type="transmembrane region" description="Helical" evidence="11">
    <location>
        <begin position="365"/>
        <end position="385"/>
    </location>
</feature>
<evidence type="ECO:0000256" key="7">
    <source>
        <dbReference type="ARBA" id="ARBA00022833"/>
    </source>
</evidence>
<feature type="transmembrane region" description="Helical" evidence="11">
    <location>
        <begin position="249"/>
        <end position="269"/>
    </location>
</feature>
<feature type="transmembrane region" description="Helical" evidence="11">
    <location>
        <begin position="12"/>
        <end position="34"/>
    </location>
</feature>
<protein>
    <recommendedName>
        <fullName evidence="12">Peptidase M48 domain-containing protein</fullName>
    </recommendedName>
</protein>
<evidence type="ECO:0000256" key="5">
    <source>
        <dbReference type="ARBA" id="ARBA00022723"/>
    </source>
</evidence>
<dbReference type="RefSeq" id="WP_009946607.1">
    <property type="nucleotide sequence ID" value="NZ_BAAAGS010000021.1"/>
</dbReference>
<gene>
    <name evidence="13" type="ORF">GCM10009533_33960</name>
</gene>
<feature type="transmembrane region" description="Helical" evidence="11">
    <location>
        <begin position="406"/>
        <end position="431"/>
    </location>
</feature>
<feature type="domain" description="Peptidase M48" evidence="12">
    <location>
        <begin position="169"/>
        <end position="323"/>
    </location>
</feature>
<feature type="transmembrane region" description="Helical" evidence="11">
    <location>
        <begin position="100"/>
        <end position="120"/>
    </location>
</feature>
<keyword evidence="14" id="KW-1185">Reference proteome</keyword>
<evidence type="ECO:0000256" key="11">
    <source>
        <dbReference type="SAM" id="Phobius"/>
    </source>
</evidence>
<keyword evidence="9" id="KW-0482">Metalloprotease</keyword>
<dbReference type="PANTHER" id="PTHR43221">
    <property type="entry name" value="PROTEASE HTPX"/>
    <property type="match status" value="1"/>
</dbReference>
<proteinExistence type="predicted"/>
<dbReference type="EMBL" id="BAAAGS010000021">
    <property type="protein sequence ID" value="GAA0532073.1"/>
    <property type="molecule type" value="Genomic_DNA"/>
</dbReference>
<dbReference type="InterPro" id="IPR001915">
    <property type="entry name" value="Peptidase_M48"/>
</dbReference>
<keyword evidence="4 11" id="KW-0812">Transmembrane</keyword>
<evidence type="ECO:0000259" key="12">
    <source>
        <dbReference type="Pfam" id="PF01435"/>
    </source>
</evidence>
<evidence type="ECO:0000256" key="10">
    <source>
        <dbReference type="ARBA" id="ARBA00023136"/>
    </source>
</evidence>